<dbReference type="STRING" id="36087.A0A077ZD51"/>
<evidence type="ECO:0000256" key="2">
    <source>
        <dbReference type="SAM" id="MobiDB-lite"/>
    </source>
</evidence>
<feature type="domain" description="HMG box" evidence="3">
    <location>
        <begin position="1"/>
        <end position="54"/>
    </location>
</feature>
<dbReference type="OrthoDB" id="5919907at2759"/>
<protein>
    <submittedName>
        <fullName evidence="4">Abf2p</fullName>
    </submittedName>
</protein>
<accession>A0A077ZD51</accession>
<dbReference type="InterPro" id="IPR036910">
    <property type="entry name" value="HMG_box_dom_sf"/>
</dbReference>
<evidence type="ECO:0000313" key="5">
    <source>
        <dbReference type="Proteomes" id="UP000030665"/>
    </source>
</evidence>
<evidence type="ECO:0000259" key="3">
    <source>
        <dbReference type="PROSITE" id="PS50118"/>
    </source>
</evidence>
<name>A0A077ZD51_TRITR</name>
<dbReference type="Gene3D" id="1.10.30.10">
    <property type="entry name" value="High mobility group box domain"/>
    <property type="match status" value="1"/>
</dbReference>
<evidence type="ECO:0000313" key="4">
    <source>
        <dbReference type="EMBL" id="CDW57483.1"/>
    </source>
</evidence>
<feature type="DNA-binding region" description="HMG box" evidence="1">
    <location>
        <begin position="1"/>
        <end position="54"/>
    </location>
</feature>
<dbReference type="InterPro" id="IPR009071">
    <property type="entry name" value="HMG_box_dom"/>
</dbReference>
<dbReference type="GO" id="GO:0003677">
    <property type="term" value="F:DNA binding"/>
    <property type="evidence" value="ECO:0007669"/>
    <property type="project" value="UniProtKB-UniRule"/>
</dbReference>
<dbReference type="PROSITE" id="PS50118">
    <property type="entry name" value="HMG_BOX_2"/>
    <property type="match status" value="1"/>
</dbReference>
<organism evidence="4 5">
    <name type="scientific">Trichuris trichiura</name>
    <name type="common">Whipworm</name>
    <name type="synonym">Trichocephalus trichiurus</name>
    <dbReference type="NCBI Taxonomy" id="36087"/>
    <lineage>
        <taxon>Eukaryota</taxon>
        <taxon>Metazoa</taxon>
        <taxon>Ecdysozoa</taxon>
        <taxon>Nematoda</taxon>
        <taxon>Enoplea</taxon>
        <taxon>Dorylaimia</taxon>
        <taxon>Trichinellida</taxon>
        <taxon>Trichuridae</taxon>
        <taxon>Trichuris</taxon>
    </lineage>
</organism>
<feature type="region of interest" description="Disordered" evidence="2">
    <location>
        <begin position="55"/>
        <end position="90"/>
    </location>
</feature>
<reference evidence="4" key="2">
    <citation type="submission" date="2014-03" db="EMBL/GenBank/DDBJ databases">
        <title>The whipworm genome and dual-species transcriptomics of an intimate host-pathogen interaction.</title>
        <authorList>
            <person name="Foth B.J."/>
            <person name="Tsai I.J."/>
            <person name="Reid A.J."/>
            <person name="Bancroft A.J."/>
            <person name="Nichol S."/>
            <person name="Tracey A."/>
            <person name="Holroyd N."/>
            <person name="Cotton J.A."/>
            <person name="Stanley E.J."/>
            <person name="Zarowiecki M."/>
            <person name="Liu J.Z."/>
            <person name="Huckvale T."/>
            <person name="Cooper P.J."/>
            <person name="Grencis R.K."/>
            <person name="Berriman M."/>
        </authorList>
    </citation>
    <scope>NUCLEOTIDE SEQUENCE [LARGE SCALE GENOMIC DNA]</scope>
</reference>
<keyword evidence="1" id="KW-0539">Nucleus</keyword>
<dbReference type="Proteomes" id="UP000030665">
    <property type="component" value="Unassembled WGS sequence"/>
</dbReference>
<dbReference type="Pfam" id="PF00505">
    <property type="entry name" value="HMG_box"/>
    <property type="match status" value="1"/>
</dbReference>
<dbReference type="GO" id="GO:0005634">
    <property type="term" value="C:nucleus"/>
    <property type="evidence" value="ECO:0007669"/>
    <property type="project" value="UniProtKB-UniRule"/>
</dbReference>
<sequence>MPIIAAAHPALSPQEVLQLTSSSWKSLVSEKRLEYQTRAKQLWDEYLEARNDYVKQYGHPPPAKRSKTSRSGNADEQRKPAASSSAQSEKEHRVFSQFFTQNSDAQDSIYWKSIDRALSLKDRYAKCQRDLNSLRLFLNEVKDVADKAAFSSEFLGLVKKALIENFKDLPLPDGFRVADGPVEYLSKADVVAERGNSRDAAFISTYKATMSRLKLPTVADFREQSQNRHL</sequence>
<gene>
    <name evidence="4" type="ORF">TTRE_0000577501</name>
</gene>
<reference evidence="4" key="1">
    <citation type="submission" date="2014-01" db="EMBL/GenBank/DDBJ databases">
        <authorList>
            <person name="Aslett M."/>
        </authorList>
    </citation>
    <scope>NUCLEOTIDE SEQUENCE</scope>
</reference>
<dbReference type="AlphaFoldDB" id="A0A077ZD51"/>
<keyword evidence="5" id="KW-1185">Reference proteome</keyword>
<dbReference type="SUPFAM" id="SSF47095">
    <property type="entry name" value="HMG-box"/>
    <property type="match status" value="1"/>
</dbReference>
<proteinExistence type="predicted"/>
<keyword evidence="1" id="KW-0238">DNA-binding</keyword>
<dbReference type="EMBL" id="HG806170">
    <property type="protein sequence ID" value="CDW57483.1"/>
    <property type="molecule type" value="Genomic_DNA"/>
</dbReference>
<evidence type="ECO:0000256" key="1">
    <source>
        <dbReference type="PROSITE-ProRule" id="PRU00267"/>
    </source>
</evidence>